<sequence>MKALVIGATGATGELLVDELLADQNYTRVTIFVRRPTGKQNPKLVEHVINFSSPETYKDLIVGDVLFSCLGTTLKAAGTKENQWKIDFEIPAAFATFAKENGVSSIVLLSAFGASSESKVFYSQIKGKLEDKITRLDFEQYIIFRPGLLLRAGSDRFGEKIMGYILKGVNAIGLFRKFRPMPTALLAEKLVKAPTVFPAGTSVIELDEIFRLRD</sequence>
<protein>
    <submittedName>
        <fullName evidence="2">NAD(P)-binding protein</fullName>
    </submittedName>
    <submittedName>
        <fullName evidence="3">Semialdehyde dehydrogenase</fullName>
    </submittedName>
</protein>
<dbReference type="InterPro" id="IPR036291">
    <property type="entry name" value="NAD(P)-bd_dom_sf"/>
</dbReference>
<reference evidence="2 4" key="1">
    <citation type="journal article" date="2015" name="Stand. Genomic Sci.">
        <title>Genomic Encyclopedia of Bacterial and Archaeal Type Strains, Phase III: the genomes of soil and plant-associated and newly described type strains.</title>
        <authorList>
            <person name="Whitman W.B."/>
            <person name="Woyke T."/>
            <person name="Klenk H.P."/>
            <person name="Zhou Y."/>
            <person name="Lilburn T.G."/>
            <person name="Beck B.J."/>
            <person name="De Vos P."/>
            <person name="Vandamme P."/>
            <person name="Eisen J.A."/>
            <person name="Garrity G."/>
            <person name="Hugenholtz P."/>
            <person name="Kyrpides N.C."/>
        </authorList>
    </citation>
    <scope>NUCLEOTIDE SEQUENCE [LARGE SCALE GENOMIC DNA]</scope>
    <source>
        <strain evidence="2 4">P5626</strain>
    </source>
</reference>
<dbReference type="Proteomes" id="UP000298340">
    <property type="component" value="Unassembled WGS sequence"/>
</dbReference>
<name>A0A4Y7UD16_9FLAO</name>
<dbReference type="GO" id="GO:0005737">
    <property type="term" value="C:cytoplasm"/>
    <property type="evidence" value="ECO:0007669"/>
    <property type="project" value="TreeGrafter"/>
</dbReference>
<proteinExistence type="predicted"/>
<dbReference type="Proteomes" id="UP000295270">
    <property type="component" value="Unassembled WGS sequence"/>
</dbReference>
<evidence type="ECO:0000259" key="1">
    <source>
        <dbReference type="Pfam" id="PF13460"/>
    </source>
</evidence>
<keyword evidence="4" id="KW-1185">Reference proteome</keyword>
<evidence type="ECO:0000313" key="4">
    <source>
        <dbReference type="Proteomes" id="UP000295270"/>
    </source>
</evidence>
<organism evidence="3 5">
    <name type="scientific">Flavobacterium circumlabens</name>
    <dbReference type="NCBI Taxonomy" id="2133765"/>
    <lineage>
        <taxon>Bacteria</taxon>
        <taxon>Pseudomonadati</taxon>
        <taxon>Bacteroidota</taxon>
        <taxon>Flavobacteriia</taxon>
        <taxon>Flavobacteriales</taxon>
        <taxon>Flavobacteriaceae</taxon>
        <taxon>Flavobacterium</taxon>
    </lineage>
</organism>
<dbReference type="OrthoDB" id="9798632at2"/>
<dbReference type="GO" id="GO:0051170">
    <property type="term" value="P:import into nucleus"/>
    <property type="evidence" value="ECO:0007669"/>
    <property type="project" value="TreeGrafter"/>
</dbReference>
<dbReference type="SUPFAM" id="SSF51735">
    <property type="entry name" value="NAD(P)-binding Rossmann-fold domains"/>
    <property type="match status" value="1"/>
</dbReference>
<dbReference type="Gene3D" id="3.40.50.720">
    <property type="entry name" value="NAD(P)-binding Rossmann-like Domain"/>
    <property type="match status" value="1"/>
</dbReference>
<evidence type="ECO:0000313" key="5">
    <source>
        <dbReference type="Proteomes" id="UP000298340"/>
    </source>
</evidence>
<dbReference type="AlphaFoldDB" id="A0A4Y7UD16"/>
<feature type="domain" description="NAD(P)-binding" evidence="1">
    <location>
        <begin position="7"/>
        <end position="149"/>
    </location>
</feature>
<reference evidence="2" key="3">
    <citation type="submission" date="2019-03" db="EMBL/GenBank/DDBJ databases">
        <authorList>
            <person name="Whitman W."/>
            <person name="Huntemann M."/>
            <person name="Clum A."/>
            <person name="Pillay M."/>
            <person name="Palaniappan K."/>
            <person name="Varghese N."/>
            <person name="Mikhailova N."/>
            <person name="Stamatis D."/>
            <person name="Reddy T."/>
            <person name="Daum C."/>
            <person name="Shapiro N."/>
            <person name="Ivanova N."/>
            <person name="Kyrpides N."/>
            <person name="Woyke T."/>
        </authorList>
    </citation>
    <scope>NUCLEOTIDE SEQUENCE</scope>
    <source>
        <strain evidence="2">P5626</strain>
    </source>
</reference>
<gene>
    <name evidence="3" type="ORF">D0809_11320</name>
    <name evidence="2" type="ORF">EV142_103381</name>
</gene>
<comment type="caution">
    <text evidence="3">The sequence shown here is derived from an EMBL/GenBank/DDBJ whole genome shotgun (WGS) entry which is preliminary data.</text>
</comment>
<evidence type="ECO:0000313" key="2">
    <source>
        <dbReference type="EMBL" id="TCN58934.1"/>
    </source>
</evidence>
<dbReference type="PANTHER" id="PTHR14097">
    <property type="entry name" value="OXIDOREDUCTASE HTATIP2"/>
    <property type="match status" value="1"/>
</dbReference>
<dbReference type="RefSeq" id="WP_132035148.1">
    <property type="nucleotide sequence ID" value="NZ_JBDSHJ010000036.1"/>
</dbReference>
<dbReference type="Pfam" id="PF13460">
    <property type="entry name" value="NAD_binding_10"/>
    <property type="match status" value="1"/>
</dbReference>
<dbReference type="PANTHER" id="PTHR14097:SF7">
    <property type="entry name" value="OXIDOREDUCTASE HTATIP2"/>
    <property type="match status" value="1"/>
</dbReference>
<dbReference type="EMBL" id="QWDN01000003">
    <property type="protein sequence ID" value="TEB44337.1"/>
    <property type="molecule type" value="Genomic_DNA"/>
</dbReference>
<accession>A0A4Y7UD16</accession>
<evidence type="ECO:0000313" key="3">
    <source>
        <dbReference type="EMBL" id="TEB44337.1"/>
    </source>
</evidence>
<dbReference type="InterPro" id="IPR016040">
    <property type="entry name" value="NAD(P)-bd_dom"/>
</dbReference>
<dbReference type="EMBL" id="SLWA01000003">
    <property type="protein sequence ID" value="TCN58934.1"/>
    <property type="molecule type" value="Genomic_DNA"/>
</dbReference>
<reference evidence="3 5" key="2">
    <citation type="journal article" date="2018" name="Syst. Appl. Microbiol.">
        <title>Flavobacterium circumlabens sp. nov. and Flavobacterium cupreum sp. nov., two psychrotrophic species isolated from Antarctic environmental samples.</title>
        <authorList>
            <person name="Kralova S."/>
            <person name="Busse H.J."/>
            <person name="Svec P."/>
            <person name="Maslanova I."/>
            <person name="Stankova E."/>
            <person name="Bartak M."/>
            <person name="Sedlacek I."/>
        </authorList>
    </citation>
    <scope>NUCLEOTIDE SEQUENCE [LARGE SCALE GENOMIC DNA]</scope>
    <source>
        <strain evidence="3 5">CCM 8828</strain>
    </source>
</reference>